<reference evidence="2" key="2">
    <citation type="submission" date="2017-12" db="EMBL/GenBank/DDBJ databases">
        <title>Genome sequence of the Bar-tailed Godwit (Limosa lapponica baueri).</title>
        <authorList>
            <person name="Lima N.C.B."/>
            <person name="Parody-Merino A.M."/>
            <person name="Battley P.F."/>
            <person name="Fidler A.E."/>
            <person name="Prosdocimi F."/>
        </authorList>
    </citation>
    <scope>NUCLEOTIDE SEQUENCE [LARGE SCALE GENOMIC DNA]</scope>
</reference>
<gene>
    <name evidence="1" type="ORF">llap_6831</name>
</gene>
<accession>A0A2I0U9X6</accession>
<proteinExistence type="predicted"/>
<reference evidence="2" key="1">
    <citation type="submission" date="2017-11" db="EMBL/GenBank/DDBJ databases">
        <authorList>
            <person name="Lima N.C."/>
            <person name="Parody-Merino A.M."/>
            <person name="Battley P.F."/>
            <person name="Fidler A.E."/>
            <person name="Prosdocimi F."/>
        </authorList>
    </citation>
    <scope>NUCLEOTIDE SEQUENCE [LARGE SCALE GENOMIC DNA]</scope>
</reference>
<dbReference type="GO" id="GO:0003964">
    <property type="term" value="F:RNA-directed DNA polymerase activity"/>
    <property type="evidence" value="ECO:0007669"/>
    <property type="project" value="UniProtKB-KW"/>
</dbReference>
<dbReference type="OrthoDB" id="9367242at2759"/>
<sequence length="130" mass="15061">MELNLARDLKTNKKGFYKDMSNKRQTRENVGPLHNEMDNLVTEDMEEAEVLNAFFASVFTSKTNLWESQVPETRRKGWSKEEVPLVDEDPVREYLSKLDIQKYMGLNGMLPQVLTELAYVISNPLSITFD</sequence>
<dbReference type="PANTHER" id="PTHR33395:SF22">
    <property type="entry name" value="REVERSE TRANSCRIPTASE DOMAIN-CONTAINING PROTEIN"/>
    <property type="match status" value="1"/>
</dbReference>
<dbReference type="Proteomes" id="UP000233556">
    <property type="component" value="Unassembled WGS sequence"/>
</dbReference>
<protein>
    <submittedName>
        <fullName evidence="1">Rna-directed dna polymerase from mobile element jockey-like</fullName>
    </submittedName>
</protein>
<evidence type="ECO:0000313" key="1">
    <source>
        <dbReference type="EMBL" id="PKU42857.1"/>
    </source>
</evidence>
<evidence type="ECO:0000313" key="2">
    <source>
        <dbReference type="Proteomes" id="UP000233556"/>
    </source>
</evidence>
<name>A0A2I0U9X6_LIMLA</name>
<organism evidence="1 2">
    <name type="scientific">Limosa lapponica baueri</name>
    <dbReference type="NCBI Taxonomy" id="1758121"/>
    <lineage>
        <taxon>Eukaryota</taxon>
        <taxon>Metazoa</taxon>
        <taxon>Chordata</taxon>
        <taxon>Craniata</taxon>
        <taxon>Vertebrata</taxon>
        <taxon>Euteleostomi</taxon>
        <taxon>Archelosauria</taxon>
        <taxon>Archosauria</taxon>
        <taxon>Dinosauria</taxon>
        <taxon>Saurischia</taxon>
        <taxon>Theropoda</taxon>
        <taxon>Coelurosauria</taxon>
        <taxon>Aves</taxon>
        <taxon>Neognathae</taxon>
        <taxon>Neoaves</taxon>
        <taxon>Charadriiformes</taxon>
        <taxon>Scolopacidae</taxon>
        <taxon>Limosa</taxon>
    </lineage>
</organism>
<dbReference type="AlphaFoldDB" id="A0A2I0U9X6"/>
<keyword evidence="2" id="KW-1185">Reference proteome</keyword>
<dbReference type="PANTHER" id="PTHR33395">
    <property type="entry name" value="TRANSCRIPTASE, PUTATIVE-RELATED-RELATED"/>
    <property type="match status" value="1"/>
</dbReference>
<keyword evidence="1" id="KW-0695">RNA-directed DNA polymerase</keyword>
<dbReference type="EMBL" id="KZ505953">
    <property type="protein sequence ID" value="PKU42857.1"/>
    <property type="molecule type" value="Genomic_DNA"/>
</dbReference>
<keyword evidence="1" id="KW-0548">Nucleotidyltransferase</keyword>
<keyword evidence="1" id="KW-0808">Transferase</keyword>